<name>A0A1Z4LWK3_9CYAN</name>
<keyword evidence="1" id="KW-0812">Transmembrane</keyword>
<gene>
    <name evidence="2" type="ORF">NIES267_51360</name>
</gene>
<evidence type="ECO:0000256" key="1">
    <source>
        <dbReference type="SAM" id="Phobius"/>
    </source>
</evidence>
<feature type="transmembrane region" description="Helical" evidence="1">
    <location>
        <begin position="147"/>
        <end position="165"/>
    </location>
</feature>
<dbReference type="AlphaFoldDB" id="A0A1Z4LWK3"/>
<feature type="transmembrane region" description="Helical" evidence="1">
    <location>
        <begin position="172"/>
        <end position="193"/>
    </location>
</feature>
<dbReference type="EMBL" id="AP018227">
    <property type="protein sequence ID" value="BAY85635.1"/>
    <property type="molecule type" value="Genomic_DNA"/>
</dbReference>
<keyword evidence="1" id="KW-0472">Membrane</keyword>
<dbReference type="Proteomes" id="UP000218418">
    <property type="component" value="Chromosome"/>
</dbReference>
<sequence>MLLFIKNFSRWGKLKLTELWNSNSGDWHWLSEKPMPIAGINRKLWRGAVPSLSFYSLLSLSGVISTFGLLANSAATIIGAMIIAPLMGPIIAIAYSIVSGNQRLLKRSSFTLIKGVFLTVAISILITKLVGIRTFGSEIMGRTSPTLLDLGVALAAGAAGGFALTRRSIANALPGVAISVALVPPLSVVGIGVGMGSNSVAGGSALLFMANLAGIIFSGSLIFLAHNYGSFEKARHGLVISVFSLIILGLPLGFSLETFLVKEHTRRNVEYLLFRQTDTFSRSDIRRIKVEQDGEKLIVDMEIAAPLDSFTQQQVQLVQQMLEDDLKKPLTLNVKVIPTQQYTAN</sequence>
<feature type="transmembrane region" description="Helical" evidence="1">
    <location>
        <begin position="237"/>
        <end position="256"/>
    </location>
</feature>
<evidence type="ECO:0000313" key="2">
    <source>
        <dbReference type="EMBL" id="BAY85635.1"/>
    </source>
</evidence>
<dbReference type="Pfam" id="PF04087">
    <property type="entry name" value="DUF389"/>
    <property type="match status" value="1"/>
</dbReference>
<keyword evidence="3" id="KW-1185">Reference proteome</keyword>
<dbReference type="PANTHER" id="PTHR20992:SF9">
    <property type="entry name" value="AT15442P-RELATED"/>
    <property type="match status" value="1"/>
</dbReference>
<dbReference type="PANTHER" id="PTHR20992">
    <property type="entry name" value="AT15442P-RELATED"/>
    <property type="match status" value="1"/>
</dbReference>
<feature type="transmembrane region" description="Helical" evidence="1">
    <location>
        <begin position="52"/>
        <end position="71"/>
    </location>
</feature>
<accession>A0A1Z4LWK3</accession>
<dbReference type="InterPro" id="IPR005240">
    <property type="entry name" value="DUF389"/>
</dbReference>
<proteinExistence type="predicted"/>
<protein>
    <recommendedName>
        <fullName evidence="4">TIGR00341 family protein</fullName>
    </recommendedName>
</protein>
<evidence type="ECO:0008006" key="4">
    <source>
        <dbReference type="Google" id="ProtNLM"/>
    </source>
</evidence>
<feature type="transmembrane region" description="Helical" evidence="1">
    <location>
        <begin position="77"/>
        <end position="98"/>
    </location>
</feature>
<organism evidence="2 3">
    <name type="scientific">Calothrix parasitica NIES-267</name>
    <dbReference type="NCBI Taxonomy" id="1973488"/>
    <lineage>
        <taxon>Bacteria</taxon>
        <taxon>Bacillati</taxon>
        <taxon>Cyanobacteriota</taxon>
        <taxon>Cyanophyceae</taxon>
        <taxon>Nostocales</taxon>
        <taxon>Calotrichaceae</taxon>
        <taxon>Calothrix</taxon>
    </lineage>
</organism>
<reference evidence="2 3" key="1">
    <citation type="submission" date="2017-06" db="EMBL/GenBank/DDBJ databases">
        <title>Genome sequencing of cyanobaciteial culture collection at National Institute for Environmental Studies (NIES).</title>
        <authorList>
            <person name="Hirose Y."/>
            <person name="Shimura Y."/>
            <person name="Fujisawa T."/>
            <person name="Nakamura Y."/>
            <person name="Kawachi M."/>
        </authorList>
    </citation>
    <scope>NUCLEOTIDE SEQUENCE [LARGE SCALE GENOMIC DNA]</scope>
    <source>
        <strain evidence="2 3">NIES-267</strain>
    </source>
</reference>
<dbReference type="OrthoDB" id="9790659at2"/>
<feature type="transmembrane region" description="Helical" evidence="1">
    <location>
        <begin position="205"/>
        <end position="225"/>
    </location>
</feature>
<evidence type="ECO:0000313" key="3">
    <source>
        <dbReference type="Proteomes" id="UP000218418"/>
    </source>
</evidence>
<keyword evidence="1" id="KW-1133">Transmembrane helix</keyword>
<feature type="transmembrane region" description="Helical" evidence="1">
    <location>
        <begin position="110"/>
        <end position="127"/>
    </location>
</feature>